<evidence type="ECO:0000313" key="4">
    <source>
        <dbReference type="Proteomes" id="UP000439903"/>
    </source>
</evidence>
<dbReference type="PROSITE" id="PS00107">
    <property type="entry name" value="PROTEIN_KINASE_ATP"/>
    <property type="match status" value="1"/>
</dbReference>
<dbReference type="PROSITE" id="PS50011">
    <property type="entry name" value="PROTEIN_KINASE_DOM"/>
    <property type="match status" value="1"/>
</dbReference>
<dbReference type="InterPro" id="IPR051681">
    <property type="entry name" value="Ser/Thr_Kinases-Pseudokinases"/>
</dbReference>
<gene>
    <name evidence="3" type="ORF">F8M41_005650</name>
</gene>
<evidence type="ECO:0000256" key="1">
    <source>
        <dbReference type="PROSITE-ProRule" id="PRU10141"/>
    </source>
</evidence>
<organism evidence="3 4">
    <name type="scientific">Gigaspora margarita</name>
    <dbReference type="NCBI Taxonomy" id="4874"/>
    <lineage>
        <taxon>Eukaryota</taxon>
        <taxon>Fungi</taxon>
        <taxon>Fungi incertae sedis</taxon>
        <taxon>Mucoromycota</taxon>
        <taxon>Glomeromycotina</taxon>
        <taxon>Glomeromycetes</taxon>
        <taxon>Diversisporales</taxon>
        <taxon>Gigasporaceae</taxon>
        <taxon>Gigaspora</taxon>
    </lineage>
</organism>
<dbReference type="InterPro" id="IPR017441">
    <property type="entry name" value="Protein_kinase_ATP_BS"/>
</dbReference>
<keyword evidence="1" id="KW-0547">Nucleotide-binding</keyword>
<comment type="caution">
    <text evidence="3">The sequence shown here is derived from an EMBL/GenBank/DDBJ whole genome shotgun (WGS) entry which is preliminary data.</text>
</comment>
<dbReference type="GO" id="GO:0004674">
    <property type="term" value="F:protein serine/threonine kinase activity"/>
    <property type="evidence" value="ECO:0007669"/>
    <property type="project" value="TreeGrafter"/>
</dbReference>
<dbReference type="Pfam" id="PF07714">
    <property type="entry name" value="PK_Tyr_Ser-Thr"/>
    <property type="match status" value="1"/>
</dbReference>
<dbReference type="Gene3D" id="1.10.510.10">
    <property type="entry name" value="Transferase(Phosphotransferase) domain 1"/>
    <property type="match status" value="2"/>
</dbReference>
<dbReference type="InterPro" id="IPR000719">
    <property type="entry name" value="Prot_kinase_dom"/>
</dbReference>
<proteinExistence type="predicted"/>
<evidence type="ECO:0000259" key="2">
    <source>
        <dbReference type="PROSITE" id="PS50011"/>
    </source>
</evidence>
<dbReference type="SUPFAM" id="SSF56112">
    <property type="entry name" value="Protein kinase-like (PK-like)"/>
    <property type="match status" value="1"/>
</dbReference>
<dbReference type="OrthoDB" id="5966500at2759"/>
<sequence>MYKDTIIEHSEQLETYFKNKNIRTYEYSQIKKIINKSEPIGRGAHALVYIASLEGKTYAVKSFNNNVCIDNNALKRFKRELKILYNVNHPNVVKFYGISRDVESGNFMLLLQYSNGGSLWDNLKAKQQKGFYKIFWDELIQIVDDLTSTSSSGVKGLSAYIDPQHFHQQMLGKKFNPDKKTDIYSLGVLLWELTSGIPPFNKCPNVVIHLILEGKRERTISDTPLDYANLYTKCWSLEPDQRPTLEEISTELKKLSKEKTNKFIMNTIDNDDHTEPETTTSSMEFEFIVNAVNDDKQSKPETSIYSMGFSSNDNSKSLESDLCIIKEINNLHSAIPDENMLSKPETSTYSMGFSSNDHRKSHFLPVVDGFVYPRIH</sequence>
<feature type="domain" description="Protein kinase" evidence="2">
    <location>
        <begin position="34"/>
        <end position="264"/>
    </location>
</feature>
<dbReference type="PANTHER" id="PTHR44329">
    <property type="entry name" value="SERINE/THREONINE-PROTEIN KINASE TNNI3K-RELATED"/>
    <property type="match status" value="1"/>
</dbReference>
<dbReference type="InterPro" id="IPR001245">
    <property type="entry name" value="Ser-Thr/Tyr_kinase_cat_dom"/>
</dbReference>
<keyword evidence="4" id="KW-1185">Reference proteome</keyword>
<accession>A0A8H3XAS6</accession>
<feature type="binding site" evidence="1">
    <location>
        <position position="61"/>
    </location>
    <ligand>
        <name>ATP</name>
        <dbReference type="ChEBI" id="CHEBI:30616"/>
    </ligand>
</feature>
<dbReference type="InterPro" id="IPR011009">
    <property type="entry name" value="Kinase-like_dom_sf"/>
</dbReference>
<dbReference type="Pfam" id="PF00069">
    <property type="entry name" value="Pkinase"/>
    <property type="match status" value="1"/>
</dbReference>
<evidence type="ECO:0000313" key="3">
    <source>
        <dbReference type="EMBL" id="KAF0429698.1"/>
    </source>
</evidence>
<keyword evidence="3" id="KW-0418">Kinase</keyword>
<dbReference type="GO" id="GO:0005524">
    <property type="term" value="F:ATP binding"/>
    <property type="evidence" value="ECO:0007669"/>
    <property type="project" value="UniProtKB-UniRule"/>
</dbReference>
<dbReference type="AlphaFoldDB" id="A0A8H3XAS6"/>
<keyword evidence="1" id="KW-0067">ATP-binding</keyword>
<dbReference type="EMBL" id="WTPW01001537">
    <property type="protein sequence ID" value="KAF0429698.1"/>
    <property type="molecule type" value="Genomic_DNA"/>
</dbReference>
<reference evidence="3 4" key="1">
    <citation type="journal article" date="2019" name="Environ. Microbiol.">
        <title>At the nexus of three kingdoms: the genome of the mycorrhizal fungus Gigaspora margarita provides insights into plant, endobacterial and fungal interactions.</title>
        <authorList>
            <person name="Venice F."/>
            <person name="Ghignone S."/>
            <person name="Salvioli di Fossalunga A."/>
            <person name="Amselem J."/>
            <person name="Novero M."/>
            <person name="Xianan X."/>
            <person name="Sedzielewska Toro K."/>
            <person name="Morin E."/>
            <person name="Lipzen A."/>
            <person name="Grigoriev I.V."/>
            <person name="Henrissat B."/>
            <person name="Martin F.M."/>
            <person name="Bonfante P."/>
        </authorList>
    </citation>
    <scope>NUCLEOTIDE SEQUENCE [LARGE SCALE GENOMIC DNA]</scope>
    <source>
        <strain evidence="3 4">BEG34</strain>
    </source>
</reference>
<keyword evidence="3" id="KW-0808">Transferase</keyword>
<name>A0A8H3XAS6_GIGMA</name>
<dbReference type="Proteomes" id="UP000439903">
    <property type="component" value="Unassembled WGS sequence"/>
</dbReference>
<protein>
    <submittedName>
        <fullName evidence="3">Kinase-like protein</fullName>
    </submittedName>
</protein>